<dbReference type="InterPro" id="IPR029014">
    <property type="entry name" value="NiFe-Hase_large"/>
</dbReference>
<dbReference type="Gene3D" id="1.10.645.10">
    <property type="entry name" value="Cytochrome-c3 Hydrogenase, chain B"/>
    <property type="match status" value="1"/>
</dbReference>
<comment type="caution">
    <text evidence="1">The sequence shown here is derived from an EMBL/GenBank/DDBJ whole genome shotgun (WGS) entry which is preliminary data.</text>
</comment>
<dbReference type="AlphaFoldDB" id="A0A8I1W8I5"/>
<sequence>MPDQQPKPITVQPTANTLPFTGGVRVQLQLSPLAQGRLALAAQVSCVRPDAGRALAGLPIETAWQRLPHLLSLCPIAQQTAAAQAFAALAQPSLVLLPAQIQSPPIEQLAAEWMREHAWQNWQLLALDGDAMSFLADTRVLRHPDRQGWETAFTHLCGLSAEAFCSLASFEDWMAWMQHSTAPYPALLHRYLPLLSFGAQSSCSQPESGAFSRQYAHPLIQALIGRYGNGIAARLTARWLEMARLIAEPAEQVILSGADQTATCEKGESSDMSPSAWRVSGHAMASRGSLSHRITVQNTVQNTASDEDPKLARWQIARWEIDAPTDRYFARGGLLEQALNGQTADDRQQALRATELLLRAIDPCVGFEIVCAPIEVQKDTTA</sequence>
<evidence type="ECO:0000313" key="2">
    <source>
        <dbReference type="Proteomes" id="UP000664658"/>
    </source>
</evidence>
<accession>A0A8I1W8I5</accession>
<organism evidence="1 2">
    <name type="scientific">Plesiomonas shigelloides</name>
    <name type="common">Aeromonas shigelloides</name>
    <dbReference type="NCBI Taxonomy" id="703"/>
    <lineage>
        <taxon>Bacteria</taxon>
        <taxon>Pseudomonadati</taxon>
        <taxon>Pseudomonadota</taxon>
        <taxon>Gammaproteobacteria</taxon>
        <taxon>Enterobacterales</taxon>
        <taxon>Enterobacteriaceae</taxon>
        <taxon>Plesiomonas</taxon>
    </lineage>
</organism>
<protein>
    <submittedName>
        <fullName evidence="1">Uncharacterized protein</fullName>
    </submittedName>
</protein>
<dbReference type="Proteomes" id="UP000664658">
    <property type="component" value="Unassembled WGS sequence"/>
</dbReference>
<dbReference type="RefSeq" id="WP_207542441.1">
    <property type="nucleotide sequence ID" value="NZ_JAFNAA010000016.1"/>
</dbReference>
<dbReference type="SUPFAM" id="SSF56762">
    <property type="entry name" value="HydB/Nqo4-like"/>
    <property type="match status" value="1"/>
</dbReference>
<name>A0A8I1W8I5_PLESH</name>
<gene>
    <name evidence="1" type="ORF">J2R62_13520</name>
</gene>
<dbReference type="EMBL" id="JAFNAA010000016">
    <property type="protein sequence ID" value="MBO1109216.1"/>
    <property type="molecule type" value="Genomic_DNA"/>
</dbReference>
<proteinExistence type="predicted"/>
<reference evidence="1" key="1">
    <citation type="submission" date="2021-03" db="EMBL/GenBank/DDBJ databases">
        <title>Plesiomonas shigelloides zfcc0051, isolated from zebrafish feces.</title>
        <authorList>
            <person name="Vanderhoek Z."/>
            <person name="Gaulke C."/>
        </authorList>
    </citation>
    <scope>NUCLEOTIDE SEQUENCE</scope>
    <source>
        <strain evidence="1">Zfcc0051</strain>
    </source>
</reference>
<evidence type="ECO:0000313" key="1">
    <source>
        <dbReference type="EMBL" id="MBO1109216.1"/>
    </source>
</evidence>